<protein>
    <submittedName>
        <fullName evidence="1">Uncharacterized protein</fullName>
    </submittedName>
</protein>
<dbReference type="Proteomes" id="UP000830768">
    <property type="component" value="Chromosome 4"/>
</dbReference>
<proteinExistence type="predicted"/>
<reference evidence="1" key="1">
    <citation type="submission" date="2021-11" db="EMBL/GenBank/DDBJ databases">
        <title>Fusarium solani-melongenae Genome sequencing and assembly.</title>
        <authorList>
            <person name="Xie S."/>
            <person name="Huang L."/>
            <person name="Zhang X."/>
        </authorList>
    </citation>
    <scope>NUCLEOTIDE SEQUENCE</scope>
    <source>
        <strain evidence="1">CRI 24-3</strain>
    </source>
</reference>
<evidence type="ECO:0000313" key="2">
    <source>
        <dbReference type="Proteomes" id="UP000830768"/>
    </source>
</evidence>
<organism evidence="1 2">
    <name type="scientific">Fusarium solani subsp. cucurbitae</name>
    <name type="common">Neocosmosporum cucurbitae</name>
    <dbReference type="NCBI Taxonomy" id="2747967"/>
    <lineage>
        <taxon>Eukaryota</taxon>
        <taxon>Fungi</taxon>
        <taxon>Dikarya</taxon>
        <taxon>Ascomycota</taxon>
        <taxon>Pezizomycotina</taxon>
        <taxon>Sordariomycetes</taxon>
        <taxon>Hypocreomycetidae</taxon>
        <taxon>Hypocreales</taxon>
        <taxon>Nectriaceae</taxon>
        <taxon>Fusarium</taxon>
        <taxon>Fusarium solani species complex</taxon>
    </lineage>
</organism>
<evidence type="ECO:0000313" key="1">
    <source>
        <dbReference type="EMBL" id="UPK94643.1"/>
    </source>
</evidence>
<dbReference type="EMBL" id="CP090033">
    <property type="protein sequence ID" value="UPK94643.1"/>
    <property type="molecule type" value="Genomic_DNA"/>
</dbReference>
<sequence>MTICSLCLPALAVPTPLPILKKPRTNIDTLNPCSTPFLKDIANNPITIDRYGLLHHSSLDSLSLSAGNCPLCRIILQKIQKLIHDFEQLKHNALYRSVYSHHYRHGLPVELALGLAQRVDGADGFTVLANSKDEKILYLIDVFGFCVEPEESMYSISNLPDYGTDGQGASSTGRVRGARVDPDAGSKGTLDVAAGWIHDCVSNHDGCRPFQGSLPSRLLDLDAYDDTSKIRLWETKGTTTSDSYVTLSHCWGVDTSRHVRTTHATLSRHLDSIVIQKLPQSFQDAIKVTRHLGIRFLWIDSLCICQDDPDVWAREAAAMQRVYAGAFLTISADGAPGSGHGFLKRHERKHVPITLDFTPHITDSVTATKPKATHVPAYAFEFPPSTTVRRHSLLKLAGQPLSSRAWAMQERLLSHRVLHFTSKQLFFECNCHFISEDGITILGRWNSLNPGEDQTCQGSSGKSWASTGHQMWYSILQEFTGRQVTVNTDWLPALSGLAALTKGKLSMEAAPDRTSNSPQDVEYVAGLWSNDLIYGLGWRAVGRTQKHSAFPDERPLPGEKGYIAPTWSPASFDGPSSHLMRIDRRVDLAVVTGYSVTLKNTQNPLGEVVDGWISLRASLVKLELSELPDRGNFLSSLNLALRLCTPHSDRYGSFVDVDGLGRHTTETRSWLQQNEIFAVFLCASSKKDDRIYRALVVTPVIREKRVRAERKEFRRIGRICFTSNDDVNNKEIIHDLQRVEEIILV</sequence>
<name>A0ACD3Z068_FUSSC</name>
<keyword evidence="2" id="KW-1185">Reference proteome</keyword>
<accession>A0ACD3Z068</accession>
<gene>
    <name evidence="1" type="ORF">LCI18_005578</name>
</gene>